<organism evidence="2 3">
    <name type="scientific">Alteromonas gilva</name>
    <dbReference type="NCBI Taxonomy" id="2987522"/>
    <lineage>
        <taxon>Bacteria</taxon>
        <taxon>Pseudomonadati</taxon>
        <taxon>Pseudomonadota</taxon>
        <taxon>Gammaproteobacteria</taxon>
        <taxon>Alteromonadales</taxon>
        <taxon>Alteromonadaceae</taxon>
        <taxon>Alteromonas/Salinimonas group</taxon>
        <taxon>Alteromonas</taxon>
    </lineage>
</organism>
<keyword evidence="3" id="KW-1185">Reference proteome</keyword>
<feature type="transmembrane region" description="Helical" evidence="1">
    <location>
        <begin position="54"/>
        <end position="78"/>
    </location>
</feature>
<gene>
    <name evidence="2" type="ORF">OIK42_00350</name>
</gene>
<dbReference type="EMBL" id="JAQQXP010000001">
    <property type="protein sequence ID" value="MDC8829196.1"/>
    <property type="molecule type" value="Genomic_DNA"/>
</dbReference>
<feature type="transmembrane region" description="Helical" evidence="1">
    <location>
        <begin position="207"/>
        <end position="224"/>
    </location>
</feature>
<evidence type="ECO:0000256" key="1">
    <source>
        <dbReference type="SAM" id="Phobius"/>
    </source>
</evidence>
<comment type="caution">
    <text evidence="2">The sequence shown here is derived from an EMBL/GenBank/DDBJ whole genome shotgun (WGS) entry which is preliminary data.</text>
</comment>
<feature type="transmembrane region" description="Helical" evidence="1">
    <location>
        <begin position="171"/>
        <end position="195"/>
    </location>
</feature>
<keyword evidence="1" id="KW-0472">Membrane</keyword>
<accession>A0ABT5KY70</accession>
<keyword evidence="1" id="KW-1133">Transmembrane helix</keyword>
<name>A0ABT5KY70_9ALTE</name>
<evidence type="ECO:0000313" key="3">
    <source>
        <dbReference type="Proteomes" id="UP001218788"/>
    </source>
</evidence>
<evidence type="ECO:0000313" key="2">
    <source>
        <dbReference type="EMBL" id="MDC8829196.1"/>
    </source>
</evidence>
<dbReference type="RefSeq" id="WP_273637569.1">
    <property type="nucleotide sequence ID" value="NZ_JAQQXP010000001.1"/>
</dbReference>
<reference evidence="2 3" key="1">
    <citation type="submission" date="2022-10" db="EMBL/GenBank/DDBJ databases">
        <title>Alteromonas sp. chi3 Genome sequencing.</title>
        <authorList>
            <person name="Park S."/>
        </authorList>
    </citation>
    <scope>NUCLEOTIDE SEQUENCE [LARGE SCALE GENOMIC DNA]</scope>
    <source>
        <strain evidence="3">chi3</strain>
    </source>
</reference>
<feature type="transmembrane region" description="Helical" evidence="1">
    <location>
        <begin position="134"/>
        <end position="159"/>
    </location>
</feature>
<dbReference type="Proteomes" id="UP001218788">
    <property type="component" value="Unassembled WGS sequence"/>
</dbReference>
<proteinExistence type="predicted"/>
<protein>
    <submittedName>
        <fullName evidence="2">Uncharacterized protein</fullName>
    </submittedName>
</protein>
<feature type="transmembrane region" description="Helical" evidence="1">
    <location>
        <begin position="22"/>
        <end position="42"/>
    </location>
</feature>
<sequence>MSEQINKAWLQRLKDESWEAELLVAAISIYGTLQLFTFVEWVTNLFISLLPPSFYLVAYFVVFTALLAISILSSMFIIHFMLRAYWVGLVGLNSVFSGYSFEESNASKIYIEKLAARLPELDESIDKADRLCSVIFSAAFGFLMAYGWMFFSSAIYILIANLLSDYVSGLVLLIPVMLFVVLAVAQMILMALSNLAKYKNHQRLQTTYYKVSMLVSVLSFGPLYKAILQISAIFGSNFKKDKALVYLVLVFVACGFCFAAVKLVSTNVPYLINHKAFYNSTLAEPRYYRSQSNNDTFLLAPQLGSDVIKTPLIEVFIPVFSHERSVHKRKCEAYKSLYEPDRQARRQATLECYTQYHEIFINGEAAQFDVIKSEHQHTGQSGVTAYVKLNNSIGNGFHRIEIRKTIFDEPQSWSIPFYLLY</sequence>
<keyword evidence="1" id="KW-0812">Transmembrane</keyword>
<feature type="transmembrane region" description="Helical" evidence="1">
    <location>
        <begin position="244"/>
        <end position="265"/>
    </location>
</feature>